<name>A0A157ZWV3_9BURK</name>
<reference evidence="1" key="1">
    <citation type="submission" date="2016-01" db="EMBL/GenBank/DDBJ databases">
        <authorList>
            <person name="Peeters C."/>
        </authorList>
    </citation>
    <scope>NUCLEOTIDE SEQUENCE [LARGE SCALE GENOMIC DNA]</scope>
    <source>
        <strain evidence="1">LMG 29318</strain>
    </source>
</reference>
<proteinExistence type="predicted"/>
<dbReference type="EMBL" id="FCOF02000004">
    <property type="protein sequence ID" value="SAK49980.1"/>
    <property type="molecule type" value="Genomic_DNA"/>
</dbReference>
<accession>A0A157ZWV3</accession>
<protein>
    <submittedName>
        <fullName evidence="1">Uncharacterized protein</fullName>
    </submittedName>
</protein>
<keyword evidence="2" id="KW-1185">Reference proteome</keyword>
<evidence type="ECO:0000313" key="2">
    <source>
        <dbReference type="Proteomes" id="UP000054870"/>
    </source>
</evidence>
<dbReference type="Proteomes" id="UP000054870">
    <property type="component" value="Unassembled WGS sequence"/>
</dbReference>
<gene>
    <name evidence="1" type="ORF">AWB75_01342</name>
</gene>
<evidence type="ECO:0000313" key="1">
    <source>
        <dbReference type="EMBL" id="SAK49980.1"/>
    </source>
</evidence>
<dbReference type="AlphaFoldDB" id="A0A157ZWV3"/>
<dbReference type="RefSeq" id="WP_061123286.1">
    <property type="nucleotide sequence ID" value="NZ_FCOF02000004.1"/>
</dbReference>
<comment type="caution">
    <text evidence="1">The sequence shown here is derived from an EMBL/GenBank/DDBJ whole genome shotgun (WGS) entry which is preliminary data.</text>
</comment>
<organism evidence="1 2">
    <name type="scientific">Caballeronia catudaia</name>
    <dbReference type="NCBI Taxonomy" id="1777136"/>
    <lineage>
        <taxon>Bacteria</taxon>
        <taxon>Pseudomonadati</taxon>
        <taxon>Pseudomonadota</taxon>
        <taxon>Betaproteobacteria</taxon>
        <taxon>Burkholderiales</taxon>
        <taxon>Burkholderiaceae</taxon>
        <taxon>Caballeronia</taxon>
    </lineage>
</organism>
<dbReference type="OrthoDB" id="1364329at2"/>
<sequence>MTIETKGRALIGVLLLVVATLFLLWKNFVYSEPSFVVTGGKEVLSKVHINVYMFRYGSRSSLNTIFLNGASYSVNNKNVDRFAIYVSYNNALFTHYEYDNVPRMVNDASLARNTLLLCGIGPDVFFSNQTKRCDEMVGGIKLVPIGEEIKRTMSQEPETPKLKTASESEFLISNLKKSFSEIAKGDD</sequence>